<gene>
    <name evidence="1" type="ORF">SAMN06266787_10972</name>
</gene>
<organism evidence="1 2">
    <name type="scientific">Halorubrum ezzemoulense</name>
    <name type="common">Halorubrum chaoviator</name>
    <dbReference type="NCBI Taxonomy" id="337243"/>
    <lineage>
        <taxon>Archaea</taxon>
        <taxon>Methanobacteriati</taxon>
        <taxon>Methanobacteriota</taxon>
        <taxon>Stenosarchaea group</taxon>
        <taxon>Halobacteria</taxon>
        <taxon>Halobacteriales</taxon>
        <taxon>Haloferacaceae</taxon>
        <taxon>Halorubrum</taxon>
    </lineage>
</organism>
<evidence type="ECO:0000313" key="2">
    <source>
        <dbReference type="Proteomes" id="UP000198297"/>
    </source>
</evidence>
<accession>A0A238Y9S7</accession>
<dbReference type="InterPro" id="IPR016024">
    <property type="entry name" value="ARM-type_fold"/>
</dbReference>
<evidence type="ECO:0000313" key="1">
    <source>
        <dbReference type="EMBL" id="SNR67344.1"/>
    </source>
</evidence>
<dbReference type="EMBL" id="FZNK01000009">
    <property type="protein sequence ID" value="SNR67344.1"/>
    <property type="molecule type" value="Genomic_DNA"/>
</dbReference>
<dbReference type="AlphaFoldDB" id="A0A238Y9S7"/>
<sequence>MHSSKAEFAEAITSGDPNRVNAAIEEVREAETAERAHLFVSSVDEFTQYYYADDGYQRLSVVRFLRQLYVPHIPDEYRETFWDLLCEAIVDDDGRVRKAAEKAIDKLITFTSYREQPVDPLRADLAEIADTQVPAYSEIHSALSTAERYTVESLE</sequence>
<dbReference type="RefSeq" id="WP_089308988.1">
    <property type="nucleotide sequence ID" value="NZ_FZNK01000009.1"/>
</dbReference>
<name>A0A238Y9S7_HALEZ</name>
<evidence type="ECO:0008006" key="3">
    <source>
        <dbReference type="Google" id="ProtNLM"/>
    </source>
</evidence>
<protein>
    <recommendedName>
        <fullName evidence="3">HEAT repeat domain-containing protein</fullName>
    </recommendedName>
</protein>
<dbReference type="SUPFAM" id="SSF48371">
    <property type="entry name" value="ARM repeat"/>
    <property type="match status" value="1"/>
</dbReference>
<proteinExistence type="predicted"/>
<reference evidence="2" key="1">
    <citation type="submission" date="2017-06" db="EMBL/GenBank/DDBJ databases">
        <authorList>
            <person name="Varghese N."/>
            <person name="Submissions S."/>
        </authorList>
    </citation>
    <scope>NUCLEOTIDE SEQUENCE [LARGE SCALE GENOMIC DNA]</scope>
    <source>
        <strain evidence="2">DSM 19316</strain>
    </source>
</reference>
<dbReference type="Proteomes" id="UP000198297">
    <property type="component" value="Unassembled WGS sequence"/>
</dbReference>